<evidence type="ECO:0000256" key="5">
    <source>
        <dbReference type="SAM" id="MobiDB-lite"/>
    </source>
</evidence>
<keyword evidence="6" id="KW-0812">Transmembrane</keyword>
<evidence type="ECO:0000256" key="6">
    <source>
        <dbReference type="SAM" id="Phobius"/>
    </source>
</evidence>
<dbReference type="Proteomes" id="UP000583800">
    <property type="component" value="Unassembled WGS sequence"/>
</dbReference>
<keyword evidence="2" id="KW-0964">Secreted</keyword>
<gene>
    <name evidence="8" type="ORF">FHU36_007875</name>
</gene>
<feature type="compositionally biased region" description="Polar residues" evidence="5">
    <location>
        <begin position="100"/>
        <end position="111"/>
    </location>
</feature>
<sequence length="235" mass="24621">MAIGSGLAFAGTGMATEASAASHPSPMMAALQPYPPQPIDCDSEGNDVVVCADITNNNVNDNDNHADADAVAISQSEQEQFDNALTSDDPNLAPLGDFSDIQSFPSANELDSATGPVQPGLLDHEGDDEDGDDGEDGEDGDDSDGTSEDSSSNQDKHFTIDIGDKDHDFDKDFGHGWWDEDECFEGYCEKVVKKELPMTGSSSVSTLAGAGTGLLLAGAAGTLIAMRRRRSTDAK</sequence>
<dbReference type="NCBIfam" id="TIGR01167">
    <property type="entry name" value="LPXTG_anchor"/>
    <property type="match status" value="1"/>
</dbReference>
<evidence type="ECO:0000256" key="1">
    <source>
        <dbReference type="ARBA" id="ARBA00022512"/>
    </source>
</evidence>
<dbReference type="AlphaFoldDB" id="A0A7X0CAH0"/>
<organism evidence="8 9">
    <name type="scientific">Nonomuraea muscovyensis</name>
    <dbReference type="NCBI Taxonomy" id="1124761"/>
    <lineage>
        <taxon>Bacteria</taxon>
        <taxon>Bacillati</taxon>
        <taxon>Actinomycetota</taxon>
        <taxon>Actinomycetes</taxon>
        <taxon>Streptosporangiales</taxon>
        <taxon>Streptosporangiaceae</taxon>
        <taxon>Nonomuraea</taxon>
    </lineage>
</organism>
<feature type="domain" description="Gram-positive cocci surface proteins LPxTG" evidence="7">
    <location>
        <begin position="196"/>
        <end position="235"/>
    </location>
</feature>
<keyword evidence="1" id="KW-0134">Cell wall</keyword>
<keyword evidence="6" id="KW-0472">Membrane</keyword>
<proteinExistence type="predicted"/>
<dbReference type="InterPro" id="IPR019931">
    <property type="entry name" value="LPXTG_anchor"/>
</dbReference>
<dbReference type="EMBL" id="JACHJB010000004">
    <property type="protein sequence ID" value="MBB6351292.1"/>
    <property type="molecule type" value="Genomic_DNA"/>
</dbReference>
<reference evidence="8 9" key="1">
    <citation type="submission" date="2020-08" db="EMBL/GenBank/DDBJ databases">
        <title>Sequencing the genomes of 1000 actinobacteria strains.</title>
        <authorList>
            <person name="Klenk H.-P."/>
        </authorList>
    </citation>
    <scope>NUCLEOTIDE SEQUENCE [LARGE SCALE GENOMIC DNA]</scope>
    <source>
        <strain evidence="8 9">DSM 45913</strain>
    </source>
</reference>
<feature type="compositionally biased region" description="Acidic residues" evidence="5">
    <location>
        <begin position="125"/>
        <end position="147"/>
    </location>
</feature>
<keyword evidence="3" id="KW-0732">Signal</keyword>
<evidence type="ECO:0000256" key="2">
    <source>
        <dbReference type="ARBA" id="ARBA00022525"/>
    </source>
</evidence>
<evidence type="ECO:0000313" key="9">
    <source>
        <dbReference type="Proteomes" id="UP000583800"/>
    </source>
</evidence>
<feature type="region of interest" description="Disordered" evidence="5">
    <location>
        <begin position="84"/>
        <end position="161"/>
    </location>
</feature>
<feature type="transmembrane region" description="Helical" evidence="6">
    <location>
        <begin position="207"/>
        <end position="226"/>
    </location>
</feature>
<evidence type="ECO:0000313" key="8">
    <source>
        <dbReference type="EMBL" id="MBB6351292.1"/>
    </source>
</evidence>
<dbReference type="PROSITE" id="PS50847">
    <property type="entry name" value="GRAM_POS_ANCHORING"/>
    <property type="match status" value="1"/>
</dbReference>
<keyword evidence="6" id="KW-1133">Transmembrane helix</keyword>
<dbReference type="RefSeq" id="WP_185089069.1">
    <property type="nucleotide sequence ID" value="NZ_JACHJB010000004.1"/>
</dbReference>
<keyword evidence="9" id="KW-1185">Reference proteome</keyword>
<evidence type="ECO:0000256" key="3">
    <source>
        <dbReference type="ARBA" id="ARBA00022729"/>
    </source>
</evidence>
<accession>A0A7X0CAH0</accession>
<evidence type="ECO:0000256" key="4">
    <source>
        <dbReference type="ARBA" id="ARBA00023088"/>
    </source>
</evidence>
<name>A0A7X0CAH0_9ACTN</name>
<keyword evidence="4" id="KW-0572">Peptidoglycan-anchor</keyword>
<protein>
    <submittedName>
        <fullName evidence="8">LPXTG-motif cell wall-anchored protein</fullName>
    </submittedName>
</protein>
<evidence type="ECO:0000259" key="7">
    <source>
        <dbReference type="PROSITE" id="PS50847"/>
    </source>
</evidence>
<comment type="caution">
    <text evidence="8">The sequence shown here is derived from an EMBL/GenBank/DDBJ whole genome shotgun (WGS) entry which is preliminary data.</text>
</comment>